<evidence type="ECO:0000313" key="1">
    <source>
        <dbReference type="EMBL" id="NIJ53011.1"/>
    </source>
</evidence>
<keyword evidence="2" id="KW-1185">Reference proteome</keyword>
<gene>
    <name evidence="1" type="ORF">FHS68_002181</name>
</gene>
<organism evidence="1 2">
    <name type="scientific">Dyadobacter arcticus</name>
    <dbReference type="NCBI Taxonomy" id="1078754"/>
    <lineage>
        <taxon>Bacteria</taxon>
        <taxon>Pseudomonadati</taxon>
        <taxon>Bacteroidota</taxon>
        <taxon>Cytophagia</taxon>
        <taxon>Cytophagales</taxon>
        <taxon>Spirosomataceae</taxon>
        <taxon>Dyadobacter</taxon>
    </lineage>
</organism>
<name>A0ABX0UJ35_9BACT</name>
<reference evidence="1 2" key="1">
    <citation type="submission" date="2020-03" db="EMBL/GenBank/DDBJ databases">
        <title>Genomic Encyclopedia of Type Strains, Phase IV (KMG-IV): sequencing the most valuable type-strain genomes for metagenomic binning, comparative biology and taxonomic classification.</title>
        <authorList>
            <person name="Goeker M."/>
        </authorList>
    </citation>
    <scope>NUCLEOTIDE SEQUENCE [LARGE SCALE GENOMIC DNA]</scope>
    <source>
        <strain evidence="1 2">DSM 102865</strain>
    </source>
</reference>
<dbReference type="EMBL" id="JAASQJ010000002">
    <property type="protein sequence ID" value="NIJ53011.1"/>
    <property type="molecule type" value="Genomic_DNA"/>
</dbReference>
<dbReference type="Proteomes" id="UP001179181">
    <property type="component" value="Unassembled WGS sequence"/>
</dbReference>
<proteinExistence type="predicted"/>
<evidence type="ECO:0000313" key="2">
    <source>
        <dbReference type="Proteomes" id="UP001179181"/>
    </source>
</evidence>
<sequence length="165" mass="18935">MNHEFLADEAVLAEYANVRSYQLLLLDTISQGKQFNLTSSFNYSITKKRLAMMIRIKNLNRQYAKQAAVALLAFVLTFTFSEKIYSQIEKKAVKALPEVAKNSLESNEGLSQEEMAEFKNTIEKHTTYITNKRGRTDPMVNMDTKLEDRMHALFIKMSPEQNEAA</sequence>
<protein>
    <submittedName>
        <fullName evidence="1">Uncharacterized protein</fullName>
    </submittedName>
</protein>
<dbReference type="RefSeq" id="WP_167269788.1">
    <property type="nucleotide sequence ID" value="NZ_JAASQJ010000002.1"/>
</dbReference>
<accession>A0ABX0UJ35</accession>
<comment type="caution">
    <text evidence="1">The sequence shown here is derived from an EMBL/GenBank/DDBJ whole genome shotgun (WGS) entry which is preliminary data.</text>
</comment>